<feature type="chain" id="PRO_5008889748" evidence="1">
    <location>
        <begin position="22"/>
        <end position="126"/>
    </location>
</feature>
<evidence type="ECO:0000313" key="3">
    <source>
        <dbReference type="Proteomes" id="UP000093000"/>
    </source>
</evidence>
<feature type="signal peptide" evidence="1">
    <location>
        <begin position="1"/>
        <end position="21"/>
    </location>
</feature>
<protein>
    <submittedName>
        <fullName evidence="2">Uncharacterized protein</fullName>
    </submittedName>
</protein>
<proteinExistence type="predicted"/>
<dbReference type="Proteomes" id="UP000093000">
    <property type="component" value="Unassembled WGS sequence"/>
</dbReference>
<organism evidence="2 3">
    <name type="scientific">Choanephora cucurbitarum</name>
    <dbReference type="NCBI Taxonomy" id="101091"/>
    <lineage>
        <taxon>Eukaryota</taxon>
        <taxon>Fungi</taxon>
        <taxon>Fungi incertae sedis</taxon>
        <taxon>Mucoromycota</taxon>
        <taxon>Mucoromycotina</taxon>
        <taxon>Mucoromycetes</taxon>
        <taxon>Mucorales</taxon>
        <taxon>Mucorineae</taxon>
        <taxon>Choanephoraceae</taxon>
        <taxon>Choanephoroideae</taxon>
        <taxon>Choanephora</taxon>
    </lineage>
</organism>
<comment type="caution">
    <text evidence="2">The sequence shown here is derived from an EMBL/GenBank/DDBJ whole genome shotgun (WGS) entry which is preliminary data.</text>
</comment>
<dbReference type="EMBL" id="LUGH01000120">
    <property type="protein sequence ID" value="OBZ88976.1"/>
    <property type="molecule type" value="Genomic_DNA"/>
</dbReference>
<name>A0A1C7NKF0_9FUNG</name>
<dbReference type="InParanoid" id="A0A1C7NKF0"/>
<accession>A0A1C7NKF0</accession>
<keyword evidence="3" id="KW-1185">Reference proteome</keyword>
<evidence type="ECO:0000313" key="2">
    <source>
        <dbReference type="EMBL" id="OBZ88976.1"/>
    </source>
</evidence>
<gene>
    <name evidence="2" type="ORF">A0J61_02965</name>
</gene>
<sequence>MMKSFTSFVLATMALLSVVSADIWSLNLYCYRDAQIVLWHSNELGSQTIIWNRDNLKGGNELCSSDQVICVKDAAVNMKSCEEVTFDFKVQYANIWSNNVTAVLHGNLSDVGYTSKTYNFNPSFQP</sequence>
<reference evidence="2 3" key="1">
    <citation type="submission" date="2016-03" db="EMBL/GenBank/DDBJ databases">
        <title>Choanephora cucurbitarum.</title>
        <authorList>
            <person name="Min B."/>
            <person name="Park H."/>
            <person name="Park J.-H."/>
            <person name="Shin H.-D."/>
            <person name="Choi I.-G."/>
        </authorList>
    </citation>
    <scope>NUCLEOTIDE SEQUENCE [LARGE SCALE GENOMIC DNA]</scope>
    <source>
        <strain evidence="2 3">KUS-F28377</strain>
    </source>
</reference>
<keyword evidence="1" id="KW-0732">Signal</keyword>
<evidence type="ECO:0000256" key="1">
    <source>
        <dbReference type="SAM" id="SignalP"/>
    </source>
</evidence>
<dbReference type="AlphaFoldDB" id="A0A1C7NKF0"/>